<evidence type="ECO:0000313" key="2">
    <source>
        <dbReference type="EMBL" id="KAK2021006.1"/>
    </source>
</evidence>
<evidence type="ECO:0000256" key="1">
    <source>
        <dbReference type="SAM" id="MobiDB-lite"/>
    </source>
</evidence>
<dbReference type="AlphaFoldDB" id="A0AAD9H3A3"/>
<sequence>MHQGNDQASVACLTCRRCLLACLLAFFFGNRALGQIRPGRTRLNSERRSTPTPPPPPPTTTTTTAVPGSTARQAADRYDVG</sequence>
<accession>A0AAD9H3A3</accession>
<reference evidence="2" key="1">
    <citation type="submission" date="2021-06" db="EMBL/GenBank/DDBJ databases">
        <title>Comparative genomics, transcriptomics and evolutionary studies reveal genomic signatures of adaptation to plant cell wall in hemibiotrophic fungi.</title>
        <authorList>
            <consortium name="DOE Joint Genome Institute"/>
            <person name="Baroncelli R."/>
            <person name="Diaz J.F."/>
            <person name="Benocci T."/>
            <person name="Peng M."/>
            <person name="Battaglia E."/>
            <person name="Haridas S."/>
            <person name="Andreopoulos W."/>
            <person name="Labutti K."/>
            <person name="Pangilinan J."/>
            <person name="Floch G.L."/>
            <person name="Makela M.R."/>
            <person name="Henrissat B."/>
            <person name="Grigoriev I.V."/>
            <person name="Crouch J.A."/>
            <person name="De Vries R.P."/>
            <person name="Sukno S.A."/>
            <person name="Thon M.R."/>
        </authorList>
    </citation>
    <scope>NUCLEOTIDE SEQUENCE</scope>
    <source>
        <strain evidence="2">MAFF235873</strain>
    </source>
</reference>
<name>A0AAD9H3A3_9PEZI</name>
<feature type="region of interest" description="Disordered" evidence="1">
    <location>
        <begin position="38"/>
        <end position="81"/>
    </location>
</feature>
<protein>
    <submittedName>
        <fullName evidence="2">Uncharacterized protein</fullName>
    </submittedName>
</protein>
<proteinExistence type="predicted"/>
<evidence type="ECO:0000313" key="3">
    <source>
        <dbReference type="Proteomes" id="UP001232148"/>
    </source>
</evidence>
<dbReference type="EMBL" id="MU843147">
    <property type="protein sequence ID" value="KAK2021006.1"/>
    <property type="molecule type" value="Genomic_DNA"/>
</dbReference>
<gene>
    <name evidence="2" type="ORF">LX32DRAFT_646842</name>
</gene>
<keyword evidence="3" id="KW-1185">Reference proteome</keyword>
<dbReference type="Proteomes" id="UP001232148">
    <property type="component" value="Unassembled WGS sequence"/>
</dbReference>
<organism evidence="2 3">
    <name type="scientific">Colletotrichum zoysiae</name>
    <dbReference type="NCBI Taxonomy" id="1216348"/>
    <lineage>
        <taxon>Eukaryota</taxon>
        <taxon>Fungi</taxon>
        <taxon>Dikarya</taxon>
        <taxon>Ascomycota</taxon>
        <taxon>Pezizomycotina</taxon>
        <taxon>Sordariomycetes</taxon>
        <taxon>Hypocreomycetidae</taxon>
        <taxon>Glomerellales</taxon>
        <taxon>Glomerellaceae</taxon>
        <taxon>Colletotrichum</taxon>
        <taxon>Colletotrichum graminicola species complex</taxon>
    </lineage>
</organism>
<comment type="caution">
    <text evidence="2">The sequence shown here is derived from an EMBL/GenBank/DDBJ whole genome shotgun (WGS) entry which is preliminary data.</text>
</comment>